<evidence type="ECO:0000313" key="2">
    <source>
        <dbReference type="EMBL" id="PEG30357.1"/>
    </source>
</evidence>
<evidence type="ECO:0000259" key="1">
    <source>
        <dbReference type="PROSITE" id="PS51186"/>
    </source>
</evidence>
<dbReference type="Proteomes" id="UP000220840">
    <property type="component" value="Unassembled WGS sequence"/>
</dbReference>
<name>A0A2A7MFN6_9CLOT</name>
<dbReference type="SUPFAM" id="SSF55729">
    <property type="entry name" value="Acyl-CoA N-acyltransferases (Nat)"/>
    <property type="match status" value="1"/>
</dbReference>
<dbReference type="InterPro" id="IPR000182">
    <property type="entry name" value="GNAT_dom"/>
</dbReference>
<dbReference type="OrthoDB" id="9786032at2"/>
<protein>
    <submittedName>
        <fullName evidence="2">N-acetyltransferase</fullName>
    </submittedName>
</protein>
<dbReference type="PROSITE" id="PS51186">
    <property type="entry name" value="GNAT"/>
    <property type="match status" value="1"/>
</dbReference>
<gene>
    <name evidence="2" type="ORF">CQ394_01110</name>
</gene>
<dbReference type="AlphaFoldDB" id="A0A2A7MFN6"/>
<accession>A0A2A7MFN6</accession>
<feature type="domain" description="N-acetyltransferase" evidence="1">
    <location>
        <begin position="3"/>
        <end position="151"/>
    </location>
</feature>
<dbReference type="GO" id="GO:0016747">
    <property type="term" value="F:acyltransferase activity, transferring groups other than amino-acyl groups"/>
    <property type="evidence" value="ECO:0007669"/>
    <property type="project" value="InterPro"/>
</dbReference>
<dbReference type="Pfam" id="PF00583">
    <property type="entry name" value="Acetyltransf_1"/>
    <property type="match status" value="1"/>
</dbReference>
<comment type="caution">
    <text evidence="2">The sequence shown here is derived from an EMBL/GenBank/DDBJ whole genome shotgun (WGS) entry which is preliminary data.</text>
</comment>
<keyword evidence="3" id="KW-1185">Reference proteome</keyword>
<dbReference type="RefSeq" id="WP_058294529.1">
    <property type="nucleotide sequence ID" value="NZ_CAMRXJ010000033.1"/>
</dbReference>
<sequence length="151" mass="17603">MEIEFITASEEDAEKFVEVQNKSFYSDYLKYGMCPGYGRNAEEISEAMKNNFVFKIVADKELVGKISVKQIKDDEYHVNCLCIIPEYENKMIGQKAIAFIEKQFPHAKKWSLETPADKLRNHYFYKKCGYKIVDKMIDGTVELVVFEKEIS</sequence>
<evidence type="ECO:0000313" key="3">
    <source>
        <dbReference type="Proteomes" id="UP000220840"/>
    </source>
</evidence>
<keyword evidence="2" id="KW-0808">Transferase</keyword>
<dbReference type="EMBL" id="PDCJ01000001">
    <property type="protein sequence ID" value="PEG30357.1"/>
    <property type="molecule type" value="Genomic_DNA"/>
</dbReference>
<reference evidence="2 3" key="1">
    <citation type="submission" date="2017-10" db="EMBL/GenBank/DDBJ databases">
        <title>Effective Description of Clostridium neonatale sp. nov. linked to necrotizing enterocolitis in neonates and a clarification of species assignable to the genus Clostridium (Prazmowski 1880) emend. Lawson and Rainey 2016.</title>
        <authorList>
            <person name="Bernard K."/>
            <person name="Burdz T."/>
            <person name="Wiebe D."/>
            <person name="Balcewich B."/>
            <person name="Alfa M."/>
            <person name="Bernier A.-M."/>
        </authorList>
    </citation>
    <scope>NUCLEOTIDE SEQUENCE [LARGE SCALE GENOMIC DNA]</scope>
    <source>
        <strain evidence="2 3">LCDC99A005</strain>
    </source>
</reference>
<dbReference type="STRING" id="137838.GCA_001458595_01663"/>
<proteinExistence type="predicted"/>
<dbReference type="Gene3D" id="3.40.630.30">
    <property type="match status" value="1"/>
</dbReference>
<organism evidence="2 3">
    <name type="scientific">Clostridium neonatale</name>
    <dbReference type="NCBI Taxonomy" id="137838"/>
    <lineage>
        <taxon>Bacteria</taxon>
        <taxon>Bacillati</taxon>
        <taxon>Bacillota</taxon>
        <taxon>Clostridia</taxon>
        <taxon>Eubacteriales</taxon>
        <taxon>Clostridiaceae</taxon>
        <taxon>Clostridium</taxon>
    </lineage>
</organism>
<dbReference type="InterPro" id="IPR016181">
    <property type="entry name" value="Acyl_CoA_acyltransferase"/>
</dbReference>